<accession>A0A2G5UJU1</accession>
<dbReference type="PROSITE" id="PS50181">
    <property type="entry name" value="FBOX"/>
    <property type="match status" value="1"/>
</dbReference>
<comment type="caution">
    <text evidence="2">The sequence shown here is derived from an EMBL/GenBank/DDBJ whole genome shotgun (WGS) entry which is preliminary data.</text>
</comment>
<dbReference type="PANTHER" id="PTHR22899">
    <property type="entry name" value="CYCLIN-RELATED F-BOX FAMILY"/>
    <property type="match status" value="1"/>
</dbReference>
<dbReference type="InterPro" id="IPR053222">
    <property type="entry name" value="Zygotic_Embryogenesis-Asso"/>
</dbReference>
<keyword evidence="3" id="KW-1185">Reference proteome</keyword>
<dbReference type="AlphaFoldDB" id="A0A2G5UJU1"/>
<reference evidence="3" key="1">
    <citation type="submission" date="2017-10" db="EMBL/GenBank/DDBJ databases">
        <title>Rapid genome shrinkage in a self-fertile nematode reveals novel sperm competition proteins.</title>
        <authorList>
            <person name="Yin D."/>
            <person name="Schwarz E.M."/>
            <person name="Thomas C.G."/>
            <person name="Felde R.L."/>
            <person name="Korf I.F."/>
            <person name="Cutter A.D."/>
            <person name="Schartner C.M."/>
            <person name="Ralston E.J."/>
            <person name="Meyer B.J."/>
            <person name="Haag E.S."/>
        </authorList>
    </citation>
    <scope>NUCLEOTIDE SEQUENCE [LARGE SCALE GENOMIC DNA]</scope>
    <source>
        <strain evidence="3">JU1422</strain>
    </source>
</reference>
<dbReference type="PANTHER" id="PTHR22899:SF0">
    <property type="entry name" value="F-BOX ASSOCIATED DOMAIN-CONTAINING PROTEIN-RELATED"/>
    <property type="match status" value="1"/>
</dbReference>
<dbReference type="Proteomes" id="UP000230233">
    <property type="component" value="Chromosome III"/>
</dbReference>
<sequence length="194" mass="22362">MTNQKFPFQRLPNDLCSMVLKTVDPHEIIAYPFTSKKALSMVRSLHIPIKKTKIKIGWPSIYLDFGESNVLFNWKMGNNEEGMTSFDDIPISVDVTTRKKSLTFDFLTMQFWPIFETTSFTWSNQEKSIVEWVKHLCSISRCERYEAEFQIGKLRFDLQSLQDTFTASAASFTCRVASGDDEGFLLSPNPGLRF</sequence>
<dbReference type="EMBL" id="PDUG01000003">
    <property type="protein sequence ID" value="PIC39621.1"/>
    <property type="molecule type" value="Genomic_DNA"/>
</dbReference>
<organism evidence="2 3">
    <name type="scientific">Caenorhabditis nigoni</name>
    <dbReference type="NCBI Taxonomy" id="1611254"/>
    <lineage>
        <taxon>Eukaryota</taxon>
        <taxon>Metazoa</taxon>
        <taxon>Ecdysozoa</taxon>
        <taxon>Nematoda</taxon>
        <taxon>Chromadorea</taxon>
        <taxon>Rhabditida</taxon>
        <taxon>Rhabditina</taxon>
        <taxon>Rhabditomorpha</taxon>
        <taxon>Rhabditoidea</taxon>
        <taxon>Rhabditidae</taxon>
        <taxon>Peloderinae</taxon>
        <taxon>Caenorhabditis</taxon>
    </lineage>
</organism>
<proteinExistence type="predicted"/>
<gene>
    <name evidence="2" type="primary">Cnig_chr_III.g11251</name>
    <name evidence="2" type="ORF">B9Z55_011251</name>
</gene>
<protein>
    <recommendedName>
        <fullName evidence="1">F-box domain-containing protein</fullName>
    </recommendedName>
</protein>
<feature type="domain" description="F-box" evidence="1">
    <location>
        <begin position="5"/>
        <end position="52"/>
    </location>
</feature>
<evidence type="ECO:0000313" key="3">
    <source>
        <dbReference type="Proteomes" id="UP000230233"/>
    </source>
</evidence>
<dbReference type="Pfam" id="PF00646">
    <property type="entry name" value="F-box"/>
    <property type="match status" value="1"/>
</dbReference>
<evidence type="ECO:0000313" key="2">
    <source>
        <dbReference type="EMBL" id="PIC39621.1"/>
    </source>
</evidence>
<dbReference type="InterPro" id="IPR001810">
    <property type="entry name" value="F-box_dom"/>
</dbReference>
<evidence type="ECO:0000259" key="1">
    <source>
        <dbReference type="PROSITE" id="PS50181"/>
    </source>
</evidence>
<name>A0A2G5UJU1_9PELO</name>